<reference evidence="3 4" key="2">
    <citation type="journal article" date="2015" name="J. Gen. Virol.">
        <title>The English isolate and a newly identified Berlin isolate of Rat Cytomegalovirus (RCMV) share similarities with but separate as an anciently diverged clade from Mouse CMV and the Maastricht isolate of RCMV.</title>
        <authorList>
            <person name="Geyer H."/>
            <person name="Ettinger J."/>
            <person name="Moller L."/>
            <person name="Schmolz E."/>
            <person name="Nitsche A."/>
            <person name="Brune W."/>
            <person name="Heaggans S."/>
            <person name="Sandford G.R."/>
            <person name="Hayward G.S."/>
            <person name="Voigt S."/>
        </authorList>
    </citation>
    <scope>NUCLEOTIDE SEQUENCE [LARGE SCALE GENOMIC DNA]</scope>
    <source>
        <strain evidence="3">Berlin</strain>
    </source>
</reference>
<keyword evidence="1" id="KW-0472">Membrane</keyword>
<organismHost>
    <name type="scientific">Rattus norvegicus</name>
    <name type="common">Rat</name>
    <dbReference type="NCBI Taxonomy" id="10116"/>
</organismHost>
<protein>
    <submittedName>
        <fullName evidence="3">B152</fullName>
    </submittedName>
</protein>
<name>A0A0E3SWW4_RCMVE</name>
<evidence type="ECO:0000313" key="4">
    <source>
        <dbReference type="Proteomes" id="UP000097765"/>
    </source>
</evidence>
<gene>
    <name evidence="3" type="primary">b152</name>
</gene>
<feature type="domain" description="M152 N-terminal" evidence="2">
    <location>
        <begin position="75"/>
        <end position="195"/>
    </location>
</feature>
<proteinExistence type="predicted"/>
<dbReference type="Gene3D" id="3.30.500.30">
    <property type="match status" value="1"/>
</dbReference>
<evidence type="ECO:0000313" key="3">
    <source>
        <dbReference type="EMBL" id="AKB93329.1"/>
    </source>
</evidence>
<organism evidence="3 4">
    <name type="scientific">Rat cytomegalovirus (isolate England)</name>
    <name type="common">RCMV-E</name>
    <name type="synonym">Murid herpesvirus 8</name>
    <dbReference type="NCBI Taxonomy" id="1261657"/>
    <lineage>
        <taxon>Viruses</taxon>
        <taxon>Duplodnaviria</taxon>
        <taxon>Heunggongvirae</taxon>
        <taxon>Peploviricota</taxon>
        <taxon>Herviviricetes</taxon>
        <taxon>Herpesvirales</taxon>
        <taxon>Orthoherpesviridae</taxon>
        <taxon>Betaherpesvirinae</taxon>
        <taxon>Muromegalovirus</taxon>
        <taxon>Muromegalovirus muridbeta8</taxon>
    </lineage>
</organism>
<evidence type="ECO:0000259" key="2">
    <source>
        <dbReference type="Pfam" id="PF22158"/>
    </source>
</evidence>
<sequence length="390" mass="44767">MFATKLYVVLSLLCASVLADLRVEVDDSHHVNICNPGTLIIDIDRGQGQFFSNSVYLNGTKTLLFDAYGSMRHKVHEMLKNEKHIQEFSFMALQKPFLNEIVNLYLEWQNRYLLRYQCNLASLHCIVLFKVYRDSGFADVMTYDGTSVTFSDIWKDYAKTGVTQNDLVRYAYGTGMKFIRSHKNELRSKWTSLCLEIADQDKPRNNVYTLMQRSAHSFTCNMKTKLPLGYTTSFYRADEASEAKTMLQSGQDNFYSEILLNDGDIPTVTLENIICEVKSSTGWSVMLRHSLSAEPQPGMVISEDKTLYGQELEVKWHSKHPRDIGRHTEESHGADGDYFVYWFVCFVALVLFSLVKIIGGKCRFSFSLIVSKLRCNLRKYVRVHEGDDAV</sequence>
<dbReference type="InterPro" id="IPR054048">
    <property type="entry name" value="M152_N"/>
</dbReference>
<dbReference type="Pfam" id="PF22158">
    <property type="entry name" value="M157_N_1"/>
    <property type="match status" value="1"/>
</dbReference>
<feature type="transmembrane region" description="Helical" evidence="1">
    <location>
        <begin position="339"/>
        <end position="359"/>
    </location>
</feature>
<accession>A0A0E3SWW4</accession>
<evidence type="ECO:0000256" key="1">
    <source>
        <dbReference type="SAM" id="Phobius"/>
    </source>
</evidence>
<reference evidence="3 4" key="1">
    <citation type="journal article" date="2012" name="J. Virol.">
        <title>Complete genome sequence of the english isolate of rat cytomegalovirus (Murid herpesvirus 8).</title>
        <authorList>
            <person name="Ettinger J."/>
            <person name="Geyer H."/>
            <person name="Nitsche A."/>
            <person name="Zimmermann A."/>
            <person name="Brune W."/>
            <person name="Sandford G.R."/>
            <person name="Hayward G.S."/>
            <person name="Voigt S."/>
        </authorList>
    </citation>
    <scope>NUCLEOTIDE SEQUENCE [LARGE SCALE GENOMIC DNA]</scope>
    <source>
        <strain evidence="3">Berlin</strain>
    </source>
</reference>
<keyword evidence="1" id="KW-0812">Transmembrane</keyword>
<dbReference type="Proteomes" id="UP000097765">
    <property type="component" value="Segment"/>
</dbReference>
<dbReference type="EMBL" id="KP202868">
    <property type="protein sequence ID" value="AKB93329.1"/>
    <property type="molecule type" value="Genomic_DNA"/>
</dbReference>
<dbReference type="Gene3D" id="2.60.40.2920">
    <property type="match status" value="1"/>
</dbReference>
<keyword evidence="1" id="KW-1133">Transmembrane helix</keyword>